<dbReference type="GO" id="GO:0005524">
    <property type="term" value="F:ATP binding"/>
    <property type="evidence" value="ECO:0007669"/>
    <property type="project" value="UniProtKB-UniRule"/>
</dbReference>
<dbReference type="EC" id="6.2.1.16" evidence="3 9"/>
<dbReference type="SMART" id="SM00176">
    <property type="entry name" value="RAN"/>
    <property type="match status" value="1"/>
</dbReference>
<evidence type="ECO:0000259" key="10">
    <source>
        <dbReference type="Pfam" id="PF00501"/>
    </source>
</evidence>
<evidence type="ECO:0000256" key="1">
    <source>
        <dbReference type="ARBA" id="ARBA00004370"/>
    </source>
</evidence>
<sequence length="560" mass="63219">MTSTNPQYYQSVNCVVIGDGNIGKTCLVTSFLENAYNLKHVPTVFDSYSTTQRFNGKEYDLQIKDTAGQEEYERLRPLVYSDADCFLLCFSVVNRNSFDNVLTKWVQEIHHFAPKKQFILVGLKTDLRHHEKTCTNLIARKQTPVNYKEGSDLAKRLRKNAISLQSFLAGHVSTGDIIEFVQVPFNHPLYIMFSSGTTGPPKCMVHSVGGTLLQHMKEHMLHGNMTYNDVIIYYSTTGWMMWNWLVSALSVGSAIVLYDGSPFVPTPAVLFDLIDKIGITVLGTGAKWISALQERRVEPIKTHKLSTLHTILSTGSPLKPDNFRYVYKSIKKQNPKLPVFAGEIQARNLGMAVESWNEKGQPVFNRSGELVVTKPFPSQPTHFMNDPGNNKYNKAYFNGYPDVWTHGDFCMINERTGGLVMLGRSDSTLNPSGVRFGSAEIYSIVEMNEEIEDSLCIGQPFKGDERVILFLKMSSDYKLSEELIQKVKLQIRNELSARHVPHLIYETQEIPYTTNGKKVEVAVKRVLCGEEVKSRGSLVNPDSLDLYADMYSTFLKSDPN</sequence>
<name>A0AAV7KF77_9METZ</name>
<dbReference type="Pfam" id="PF00501">
    <property type="entry name" value="AMP-binding"/>
    <property type="match status" value="1"/>
</dbReference>
<dbReference type="PROSITE" id="PS51421">
    <property type="entry name" value="RAS"/>
    <property type="match status" value="1"/>
</dbReference>
<keyword evidence="9" id="KW-0276">Fatty acid metabolism</keyword>
<proteinExistence type="inferred from homology"/>
<comment type="caution">
    <text evidence="11">The sequence shown here is derived from an EMBL/GenBank/DDBJ whole genome shotgun (WGS) entry which is preliminary data.</text>
</comment>
<keyword evidence="7 9" id="KW-0067">ATP-binding</keyword>
<dbReference type="InterPro" id="IPR020845">
    <property type="entry name" value="AMP-binding_CS"/>
</dbReference>
<keyword evidence="8" id="KW-0472">Membrane</keyword>
<accession>A0AAV7KF77</accession>
<dbReference type="NCBIfam" id="TIGR01217">
    <property type="entry name" value="ac_ac_CoA_syn"/>
    <property type="match status" value="1"/>
</dbReference>
<dbReference type="EMBL" id="JAKMXF010000066">
    <property type="protein sequence ID" value="KAI6659021.1"/>
    <property type="molecule type" value="Genomic_DNA"/>
</dbReference>
<evidence type="ECO:0000256" key="5">
    <source>
        <dbReference type="ARBA" id="ARBA00022598"/>
    </source>
</evidence>
<evidence type="ECO:0000256" key="9">
    <source>
        <dbReference type="RuleBase" id="RU367019"/>
    </source>
</evidence>
<dbReference type="SUPFAM" id="SSF52540">
    <property type="entry name" value="P-loop containing nucleoside triphosphate hydrolases"/>
    <property type="match status" value="1"/>
</dbReference>
<evidence type="ECO:0000256" key="3">
    <source>
        <dbReference type="ARBA" id="ARBA00012988"/>
    </source>
</evidence>
<comment type="function">
    <text evidence="9">Converts acetoacetate to acetoacetyl-CoA in the cytosol.</text>
</comment>
<keyword evidence="9" id="KW-0963">Cytoplasm</keyword>
<evidence type="ECO:0000256" key="8">
    <source>
        <dbReference type="ARBA" id="ARBA00023136"/>
    </source>
</evidence>
<keyword evidence="9" id="KW-0443">Lipid metabolism</keyword>
<dbReference type="InterPro" id="IPR005225">
    <property type="entry name" value="Small_GTP-bd"/>
</dbReference>
<gene>
    <name evidence="11" type="ORF">LOD99_14697</name>
</gene>
<dbReference type="InterPro" id="IPR027417">
    <property type="entry name" value="P-loop_NTPase"/>
</dbReference>
<dbReference type="InterPro" id="IPR042099">
    <property type="entry name" value="ANL_N_sf"/>
</dbReference>
<organism evidence="11 12">
    <name type="scientific">Oopsacas minuta</name>
    <dbReference type="NCBI Taxonomy" id="111878"/>
    <lineage>
        <taxon>Eukaryota</taxon>
        <taxon>Metazoa</taxon>
        <taxon>Porifera</taxon>
        <taxon>Hexactinellida</taxon>
        <taxon>Hexasterophora</taxon>
        <taxon>Lyssacinosida</taxon>
        <taxon>Leucopsacidae</taxon>
        <taxon>Oopsacas</taxon>
    </lineage>
</organism>
<dbReference type="GO" id="GO:0030729">
    <property type="term" value="F:acetoacetate-CoA ligase activity"/>
    <property type="evidence" value="ECO:0007669"/>
    <property type="project" value="UniProtKB-UniRule"/>
</dbReference>
<dbReference type="FunFam" id="3.40.50.300:FF:002060">
    <property type="entry name" value="Rho family GTPase"/>
    <property type="match status" value="1"/>
</dbReference>
<evidence type="ECO:0000313" key="11">
    <source>
        <dbReference type="EMBL" id="KAI6659021.1"/>
    </source>
</evidence>
<dbReference type="InterPro" id="IPR001806">
    <property type="entry name" value="Small_GTPase"/>
</dbReference>
<dbReference type="SMART" id="SM00175">
    <property type="entry name" value="RAB"/>
    <property type="match status" value="1"/>
</dbReference>
<evidence type="ECO:0000256" key="2">
    <source>
        <dbReference type="ARBA" id="ARBA00006432"/>
    </source>
</evidence>
<dbReference type="NCBIfam" id="TIGR00231">
    <property type="entry name" value="small_GTP"/>
    <property type="match status" value="1"/>
</dbReference>
<dbReference type="PROSITE" id="PS51419">
    <property type="entry name" value="RAB"/>
    <property type="match status" value="1"/>
</dbReference>
<comment type="subcellular location">
    <subcellularLocation>
        <location evidence="9">Cytoplasm</location>
        <location evidence="9">Cytosol</location>
    </subcellularLocation>
    <subcellularLocation>
        <location evidence="1">Membrane</location>
    </subcellularLocation>
</comment>
<dbReference type="PROSITE" id="PS51420">
    <property type="entry name" value="RHO"/>
    <property type="match status" value="1"/>
</dbReference>
<dbReference type="GO" id="GO:0005525">
    <property type="term" value="F:GTP binding"/>
    <property type="evidence" value="ECO:0007669"/>
    <property type="project" value="InterPro"/>
</dbReference>
<evidence type="ECO:0000313" key="12">
    <source>
        <dbReference type="Proteomes" id="UP001165289"/>
    </source>
</evidence>
<protein>
    <recommendedName>
        <fullName evidence="4 9">Acetoacetyl-CoA synthetase</fullName>
        <ecNumber evidence="3 9">6.2.1.16</ecNumber>
    </recommendedName>
</protein>
<keyword evidence="12" id="KW-1185">Reference proteome</keyword>
<dbReference type="SMART" id="SM00173">
    <property type="entry name" value="RAS"/>
    <property type="match status" value="1"/>
</dbReference>
<dbReference type="AlphaFoldDB" id="A0AAV7KF77"/>
<dbReference type="SUPFAM" id="SSF56801">
    <property type="entry name" value="Acetyl-CoA synthetase-like"/>
    <property type="match status" value="1"/>
</dbReference>
<dbReference type="Gene3D" id="3.40.50.12780">
    <property type="entry name" value="N-terminal domain of ligase-like"/>
    <property type="match status" value="1"/>
</dbReference>
<evidence type="ECO:0000256" key="7">
    <source>
        <dbReference type="ARBA" id="ARBA00022840"/>
    </source>
</evidence>
<comment type="catalytic activity">
    <reaction evidence="9">
        <text>acetoacetate + ATP + CoA = acetoacetyl-CoA + AMP + diphosphate</text>
        <dbReference type="Rhea" id="RHEA:16117"/>
        <dbReference type="ChEBI" id="CHEBI:13705"/>
        <dbReference type="ChEBI" id="CHEBI:30616"/>
        <dbReference type="ChEBI" id="CHEBI:33019"/>
        <dbReference type="ChEBI" id="CHEBI:57286"/>
        <dbReference type="ChEBI" id="CHEBI:57287"/>
        <dbReference type="ChEBI" id="CHEBI:456215"/>
        <dbReference type="EC" id="6.2.1.16"/>
    </reaction>
</comment>
<dbReference type="GO" id="GO:0005829">
    <property type="term" value="C:cytosol"/>
    <property type="evidence" value="ECO:0007669"/>
    <property type="project" value="UniProtKB-SubCell"/>
</dbReference>
<evidence type="ECO:0000256" key="6">
    <source>
        <dbReference type="ARBA" id="ARBA00022741"/>
    </source>
</evidence>
<dbReference type="InterPro" id="IPR045851">
    <property type="entry name" value="AMP-bd_C_sf"/>
</dbReference>
<keyword evidence="5 9" id="KW-0436">Ligase</keyword>
<dbReference type="Gene3D" id="3.30.300.30">
    <property type="match status" value="1"/>
</dbReference>
<evidence type="ECO:0000256" key="4">
    <source>
        <dbReference type="ARBA" id="ARBA00015326"/>
    </source>
</evidence>
<dbReference type="PRINTS" id="PR00449">
    <property type="entry name" value="RASTRNSFRMNG"/>
</dbReference>
<dbReference type="Proteomes" id="UP001165289">
    <property type="component" value="Unassembled WGS sequence"/>
</dbReference>
<dbReference type="SMART" id="SM00174">
    <property type="entry name" value="RHO"/>
    <property type="match status" value="1"/>
</dbReference>
<keyword evidence="6 9" id="KW-0547">Nucleotide-binding</keyword>
<dbReference type="GO" id="GO:0006631">
    <property type="term" value="P:fatty acid metabolic process"/>
    <property type="evidence" value="ECO:0007669"/>
    <property type="project" value="UniProtKB-UniRule"/>
</dbReference>
<dbReference type="GO" id="GO:0016020">
    <property type="term" value="C:membrane"/>
    <property type="evidence" value="ECO:0007669"/>
    <property type="project" value="UniProtKB-SubCell"/>
</dbReference>
<feature type="domain" description="AMP-dependent synthetase/ligase" evidence="10">
    <location>
        <begin position="181"/>
        <end position="324"/>
    </location>
</feature>
<dbReference type="GO" id="GO:0003924">
    <property type="term" value="F:GTPase activity"/>
    <property type="evidence" value="ECO:0007669"/>
    <property type="project" value="InterPro"/>
</dbReference>
<dbReference type="Gene3D" id="3.40.50.300">
    <property type="entry name" value="P-loop containing nucleotide triphosphate hydrolases"/>
    <property type="match status" value="1"/>
</dbReference>
<comment type="similarity">
    <text evidence="2 9">Belongs to the ATP-dependent AMP-binding enzyme family.</text>
</comment>
<dbReference type="PROSITE" id="PS00455">
    <property type="entry name" value="AMP_BINDING"/>
    <property type="match status" value="1"/>
</dbReference>
<dbReference type="PANTHER" id="PTHR42921">
    <property type="entry name" value="ACETOACETYL-COA SYNTHETASE"/>
    <property type="match status" value="1"/>
</dbReference>
<dbReference type="InterPro" id="IPR005914">
    <property type="entry name" value="Acac_CoA_synth"/>
</dbReference>
<reference evidence="11 12" key="1">
    <citation type="journal article" date="2023" name="BMC Biol.">
        <title>The compact genome of the sponge Oopsacas minuta (Hexactinellida) is lacking key metazoan core genes.</title>
        <authorList>
            <person name="Santini S."/>
            <person name="Schenkelaars Q."/>
            <person name="Jourda C."/>
            <person name="Duchesne M."/>
            <person name="Belahbib H."/>
            <person name="Rocher C."/>
            <person name="Selva M."/>
            <person name="Riesgo A."/>
            <person name="Vervoort M."/>
            <person name="Leys S.P."/>
            <person name="Kodjabachian L."/>
            <person name="Le Bivic A."/>
            <person name="Borchiellini C."/>
            <person name="Claverie J.M."/>
            <person name="Renard E."/>
        </authorList>
    </citation>
    <scope>NUCLEOTIDE SEQUENCE [LARGE SCALE GENOMIC DNA]</scope>
    <source>
        <strain evidence="11">SPO-2</strain>
    </source>
</reference>
<dbReference type="CDD" id="cd00157">
    <property type="entry name" value="Rho"/>
    <property type="match status" value="1"/>
</dbReference>
<dbReference type="InterPro" id="IPR000873">
    <property type="entry name" value="AMP-dep_synth/lig_dom"/>
</dbReference>
<dbReference type="PANTHER" id="PTHR42921:SF1">
    <property type="entry name" value="ACETOACETYL-COA SYNTHETASE"/>
    <property type="match status" value="1"/>
</dbReference>
<dbReference type="Pfam" id="PF00071">
    <property type="entry name" value="Ras"/>
    <property type="match status" value="1"/>
</dbReference>